<name>W4M6G7_9BACT</name>
<reference evidence="2 3" key="1">
    <citation type="journal article" date="2014" name="Nature">
        <title>An environmental bacterial taxon with a large and distinct metabolic repertoire.</title>
        <authorList>
            <person name="Wilson M.C."/>
            <person name="Mori T."/>
            <person name="Ruckert C."/>
            <person name="Uria A.R."/>
            <person name="Helf M.J."/>
            <person name="Takada K."/>
            <person name="Gernert C."/>
            <person name="Steffens U.A."/>
            <person name="Heycke N."/>
            <person name="Schmitt S."/>
            <person name="Rinke C."/>
            <person name="Helfrich E.J."/>
            <person name="Brachmann A.O."/>
            <person name="Gurgui C."/>
            <person name="Wakimoto T."/>
            <person name="Kracht M."/>
            <person name="Crusemann M."/>
            <person name="Hentschel U."/>
            <person name="Abe I."/>
            <person name="Matsunaga S."/>
            <person name="Kalinowski J."/>
            <person name="Takeyama H."/>
            <person name="Piel J."/>
        </authorList>
    </citation>
    <scope>NUCLEOTIDE SEQUENCE [LARGE SCALE GENOMIC DNA]</scope>
    <source>
        <strain evidence="3">TSY2</strain>
    </source>
</reference>
<evidence type="ECO:0000313" key="3">
    <source>
        <dbReference type="Proteomes" id="UP000019140"/>
    </source>
</evidence>
<dbReference type="Proteomes" id="UP000019140">
    <property type="component" value="Unassembled WGS sequence"/>
</dbReference>
<keyword evidence="3" id="KW-1185">Reference proteome</keyword>
<dbReference type="AlphaFoldDB" id="W4M6G7"/>
<proteinExistence type="predicted"/>
<accession>W4M6G7</accession>
<organism evidence="2 3">
    <name type="scientific">Candidatus Entotheonella gemina</name>
    <dbReference type="NCBI Taxonomy" id="1429439"/>
    <lineage>
        <taxon>Bacteria</taxon>
        <taxon>Pseudomonadati</taxon>
        <taxon>Nitrospinota/Tectimicrobiota group</taxon>
        <taxon>Candidatus Tectimicrobiota</taxon>
        <taxon>Candidatus Entotheonellia</taxon>
        <taxon>Candidatus Entotheonellales</taxon>
        <taxon>Candidatus Entotheonellaceae</taxon>
        <taxon>Candidatus Entotheonella</taxon>
    </lineage>
</organism>
<keyword evidence="1" id="KW-1133">Transmembrane helix</keyword>
<sequence>MPLDQMSGAQQDGGGGIFMLCHIALVLGAVYLGSQGITHYRARQNKSWLLKPSDHLKRDLKPGSTRVYIVRTWQERGWLNNSAVTRYALEEPSTGRRYGFASSEALLEGLSADLARVRAMQEQAEQSDFAAVPAPAFAV</sequence>
<evidence type="ECO:0000256" key="1">
    <source>
        <dbReference type="SAM" id="Phobius"/>
    </source>
</evidence>
<comment type="caution">
    <text evidence="2">The sequence shown here is derived from an EMBL/GenBank/DDBJ whole genome shotgun (WGS) entry which is preliminary data.</text>
</comment>
<feature type="transmembrane region" description="Helical" evidence="1">
    <location>
        <begin position="15"/>
        <end position="33"/>
    </location>
</feature>
<dbReference type="EMBL" id="AZHX01001007">
    <property type="protein sequence ID" value="ETX05237.1"/>
    <property type="molecule type" value="Genomic_DNA"/>
</dbReference>
<evidence type="ECO:0000313" key="2">
    <source>
        <dbReference type="EMBL" id="ETX05237.1"/>
    </source>
</evidence>
<protein>
    <submittedName>
        <fullName evidence="2">Uncharacterized protein</fullName>
    </submittedName>
</protein>
<keyword evidence="1" id="KW-0472">Membrane</keyword>
<gene>
    <name evidence="2" type="ORF">ETSY2_24155</name>
</gene>
<dbReference type="HOGENOM" id="CLU_2033807_0_0_7"/>
<keyword evidence="1" id="KW-0812">Transmembrane</keyword>